<evidence type="ECO:0000313" key="2">
    <source>
        <dbReference type="Proteomes" id="UP000050571"/>
    </source>
</evidence>
<name>I7II60_9CAUD</name>
<proteinExistence type="predicted"/>
<gene>
    <name evidence="1" type="primary">CP21_025</name>
</gene>
<sequence>MVENILNYKKYLNYFNILKTLGYTVYLEGIYTLKGGKISLNILNFLKKDYKKTRIGSLYNEDLKMYYYDIFNIIDKPKVCDIFKYNITFDYKNNTIHKCLSKLYKKELYNAETYCDEKLCTADFSSIRKINV</sequence>
<dbReference type="GeneID" id="14010835"/>
<dbReference type="KEGG" id="vg:14010835"/>
<keyword evidence="2" id="KW-1185">Reference proteome</keyword>
<dbReference type="Proteomes" id="UP000050571">
    <property type="component" value="Segment"/>
</dbReference>
<protein>
    <submittedName>
        <fullName evidence="1">Uncharacterized protein</fullName>
    </submittedName>
</protein>
<dbReference type="RefSeq" id="YP_007005095.1">
    <property type="nucleotide sequence ID" value="NC_019507.1"/>
</dbReference>
<dbReference type="EMBL" id="HE815464">
    <property type="protein sequence ID" value="CCH63487.1"/>
    <property type="molecule type" value="Genomic_DNA"/>
</dbReference>
<organism evidence="1 2">
    <name type="scientific">Campylobacter phage CP21</name>
    <dbReference type="NCBI Taxonomy" id="2881391"/>
    <lineage>
        <taxon>Viruses</taxon>
        <taxon>Duplodnaviria</taxon>
        <taxon>Heunggongvirae</taxon>
        <taxon>Uroviricota</taxon>
        <taxon>Caudoviricetes</taxon>
        <taxon>Connertonviridae</taxon>
        <taxon>Firehammervirus</taxon>
        <taxon>Firehammervirus CP21</taxon>
    </lineage>
</organism>
<accession>I7II60</accession>
<reference evidence="1 2" key="1">
    <citation type="journal article" date="2012" name="J. Virol.">
        <title>The Complete Genome Sequence of Bacteriophage CP21 Reveals Modular Shuffling in Campylobacter Group II Phages.</title>
        <authorList>
            <person name="Hammerl J.A."/>
            <person name="Jackel C."/>
            <person name="Reetz J."/>
            <person name="Hertwig S."/>
        </authorList>
    </citation>
    <scope>NUCLEOTIDE SEQUENCE [LARGE SCALE GENOMIC DNA]</scope>
</reference>
<evidence type="ECO:0000313" key="1">
    <source>
        <dbReference type="EMBL" id="CCH63487.1"/>
    </source>
</evidence>